<dbReference type="EMBL" id="QNGE01007291">
    <property type="protein sequence ID" value="KAA3671098.1"/>
    <property type="molecule type" value="Genomic_DNA"/>
</dbReference>
<keyword evidence="3" id="KW-1185">Reference proteome</keyword>
<dbReference type="InterPro" id="IPR000477">
    <property type="entry name" value="RT_dom"/>
</dbReference>
<sequence length="138" mass="15240">MTNPLTCLDKTTDVVDRGKELDVGYLKILKAFDSVNHRLLVVRLSAYKIAPGGCKWIKIFLTDRTVRMQTRGTMSNVGLPLSGVPQGAVLNSLLFFTCVNDLSVGLDSDCFLFTNGIKLIGPLTKECQLYRGDNRIAE</sequence>
<evidence type="ECO:0000259" key="1">
    <source>
        <dbReference type="PROSITE" id="PS50878"/>
    </source>
</evidence>
<feature type="domain" description="Reverse transcriptase" evidence="1">
    <location>
        <begin position="1"/>
        <end position="138"/>
    </location>
</feature>
<protein>
    <recommendedName>
        <fullName evidence="1">Reverse transcriptase domain-containing protein</fullName>
    </recommendedName>
</protein>
<reference evidence="2 3" key="1">
    <citation type="journal article" date="2019" name="Gigascience">
        <title>Whole-genome sequence of the oriental lung fluke Paragonimus westermani.</title>
        <authorList>
            <person name="Oey H."/>
            <person name="Zakrzewski M."/>
            <person name="Narain K."/>
            <person name="Devi K.R."/>
            <person name="Agatsuma T."/>
            <person name="Nawaratna S."/>
            <person name="Gobert G.N."/>
            <person name="Jones M.K."/>
            <person name="Ragan M.A."/>
            <person name="McManus D.P."/>
            <person name="Krause L."/>
        </authorList>
    </citation>
    <scope>NUCLEOTIDE SEQUENCE [LARGE SCALE GENOMIC DNA]</scope>
    <source>
        <strain evidence="2 3">IND2009</strain>
    </source>
</reference>
<accession>A0A5J4N6M6</accession>
<dbReference type="AlphaFoldDB" id="A0A5J4N6M6"/>
<dbReference type="PROSITE" id="PS50878">
    <property type="entry name" value="RT_POL"/>
    <property type="match status" value="1"/>
</dbReference>
<gene>
    <name evidence="2" type="ORF">DEA37_0010657</name>
</gene>
<proteinExistence type="predicted"/>
<organism evidence="2 3">
    <name type="scientific">Paragonimus westermani</name>
    <dbReference type="NCBI Taxonomy" id="34504"/>
    <lineage>
        <taxon>Eukaryota</taxon>
        <taxon>Metazoa</taxon>
        <taxon>Spiralia</taxon>
        <taxon>Lophotrochozoa</taxon>
        <taxon>Platyhelminthes</taxon>
        <taxon>Trematoda</taxon>
        <taxon>Digenea</taxon>
        <taxon>Plagiorchiida</taxon>
        <taxon>Troglotremata</taxon>
        <taxon>Troglotrematidae</taxon>
        <taxon>Paragonimus</taxon>
    </lineage>
</organism>
<evidence type="ECO:0000313" key="2">
    <source>
        <dbReference type="EMBL" id="KAA3671098.1"/>
    </source>
</evidence>
<dbReference type="Proteomes" id="UP000324629">
    <property type="component" value="Unassembled WGS sequence"/>
</dbReference>
<comment type="caution">
    <text evidence="2">The sequence shown here is derived from an EMBL/GenBank/DDBJ whole genome shotgun (WGS) entry which is preliminary data.</text>
</comment>
<dbReference type="PANTHER" id="PTHR33332">
    <property type="entry name" value="REVERSE TRANSCRIPTASE DOMAIN-CONTAINING PROTEIN"/>
    <property type="match status" value="1"/>
</dbReference>
<name>A0A5J4N6M6_9TREM</name>
<evidence type="ECO:0000313" key="3">
    <source>
        <dbReference type="Proteomes" id="UP000324629"/>
    </source>
</evidence>